<evidence type="ECO:0000256" key="5">
    <source>
        <dbReference type="RuleBase" id="RU367022"/>
    </source>
</evidence>
<keyword evidence="5" id="KW-0187">Copper transport</keyword>
<organism evidence="6">
    <name type="scientific">Candidozyma auris</name>
    <name type="common">Yeast</name>
    <name type="synonym">Candida auris</name>
    <dbReference type="NCBI Taxonomy" id="498019"/>
    <lineage>
        <taxon>Eukaryota</taxon>
        <taxon>Fungi</taxon>
        <taxon>Dikarya</taxon>
        <taxon>Ascomycota</taxon>
        <taxon>Saccharomycotina</taxon>
        <taxon>Pichiomycetes</taxon>
        <taxon>Metschnikowiaceae</taxon>
        <taxon>Candidozyma</taxon>
    </lineage>
</organism>
<keyword evidence="5" id="KW-0813">Transport</keyword>
<reference evidence="6" key="1">
    <citation type="journal article" date="2017" name="Clin. Infect. Dis.">
        <title>Simultaneous emergence of multidrug-resistant Candida auris on 3 continents confirmed by whole-genome sequencing and epidemiological analyses.</title>
        <authorList>
            <person name="Lockhart S.R."/>
            <person name="Etienne K.A."/>
            <person name="Vallabhaneni S."/>
            <person name="Farooqi J."/>
            <person name="Chowdhary A."/>
            <person name="Govender N.P."/>
            <person name="Colombo A.L."/>
            <person name="Calvo B."/>
            <person name="Cuomo C.A."/>
            <person name="Desjardins C.A."/>
            <person name="Berkow E.L."/>
            <person name="Castanheira M."/>
            <person name="Magobo R.E."/>
            <person name="Jabeen K."/>
            <person name="Asghar R.J."/>
            <person name="Meis J.F."/>
            <person name="Jackson B."/>
            <person name="Chiller T."/>
            <person name="Litvintseva A.P."/>
        </authorList>
    </citation>
    <scope>NUCLEOTIDE SEQUENCE [LARGE SCALE GENOMIC DNA]</scope>
    <source>
        <strain evidence="6">B8441</strain>
    </source>
</reference>
<accession>A0A2H0ZYN7</accession>
<dbReference type="OMA" id="YLEEVVW"/>
<comment type="similarity">
    <text evidence="5">Belongs to the copper transporter (Ctr) (TC 1.A.56) family. SLC31A subfamily.</text>
</comment>
<dbReference type="EMBL" id="PEKT02000004">
    <property type="protein sequence ID" value="PIS55751.1"/>
    <property type="molecule type" value="Genomic_DNA"/>
</dbReference>
<dbReference type="GO" id="GO:0005886">
    <property type="term" value="C:plasma membrane"/>
    <property type="evidence" value="ECO:0007669"/>
    <property type="project" value="TreeGrafter"/>
</dbReference>
<feature type="transmembrane region" description="Helical" evidence="5">
    <location>
        <begin position="190"/>
        <end position="212"/>
    </location>
</feature>
<dbReference type="PANTHER" id="PTHR12483">
    <property type="entry name" value="SOLUTE CARRIER FAMILY 31 COPPER TRANSPORTERS"/>
    <property type="match status" value="1"/>
</dbReference>
<evidence type="ECO:0000256" key="3">
    <source>
        <dbReference type="ARBA" id="ARBA00022989"/>
    </source>
</evidence>
<evidence type="ECO:0000256" key="2">
    <source>
        <dbReference type="ARBA" id="ARBA00022692"/>
    </source>
</evidence>
<reference evidence="6" key="2">
    <citation type="submission" date="2017-11" db="EMBL/GenBank/DDBJ databases">
        <title>Candida auris genome assembly and annotation.</title>
        <authorList>
            <person name="Munoz J.F."/>
            <person name="Gade L.G."/>
            <person name="Chow N.A."/>
            <person name="Litvintseva A.P."/>
            <person name="Loparev V.N."/>
            <person name="Cuomo C.A."/>
        </authorList>
    </citation>
    <scope>NUCLEOTIDE SEQUENCE</scope>
    <source>
        <strain evidence="6">B8441</strain>
    </source>
</reference>
<dbReference type="AlphaFoldDB" id="A0A2H0ZYN7"/>
<evidence type="ECO:0000313" key="6">
    <source>
        <dbReference type="EMBL" id="PIS55751.1"/>
    </source>
</evidence>
<gene>
    <name evidence="6" type="ORF">B9J08_001856</name>
    <name evidence="7" type="ORF">CA7LBN_001375</name>
</gene>
<dbReference type="InterPro" id="IPR007274">
    <property type="entry name" value="Cop_transporter"/>
</dbReference>
<dbReference type="GO" id="GO:0005375">
    <property type="term" value="F:copper ion transmembrane transporter activity"/>
    <property type="evidence" value="ECO:0007669"/>
    <property type="project" value="UniProtKB-UniRule"/>
</dbReference>
<dbReference type="VEuPathDB" id="FungiDB:CJJ09_001626"/>
<protein>
    <recommendedName>
        <fullName evidence="5">Copper transport protein</fullName>
    </recommendedName>
</protein>
<dbReference type="EMBL" id="CP076749">
    <property type="protein sequence ID" value="QWW22629.1"/>
    <property type="molecule type" value="Genomic_DNA"/>
</dbReference>
<keyword evidence="5" id="KW-0186">Copper</keyword>
<name>A0A2H0ZYN7_CANAR</name>
<keyword evidence="2 5" id="KW-0812">Transmembrane</keyword>
<dbReference type="PANTHER" id="PTHR12483:SF27">
    <property type="entry name" value="COPPER TRANSPORT PROTEIN CTR1"/>
    <property type="match status" value="1"/>
</dbReference>
<dbReference type="VEuPathDB" id="FungiDB:CJI96_0000314"/>
<dbReference type="VEuPathDB" id="FungiDB:B9J08_001856"/>
<reference evidence="7" key="3">
    <citation type="submission" date="2021-06" db="EMBL/GenBank/DDBJ databases">
        <title>Candida auris outbreak in lebanese hospital.</title>
        <authorList>
            <person name="Finianos M."/>
        </authorList>
    </citation>
    <scope>NUCLEOTIDE SEQUENCE</scope>
    <source>
        <strain evidence="7">CA7LBN</strain>
    </source>
</reference>
<dbReference type="Proteomes" id="UP000825438">
    <property type="component" value="Chromosome I"/>
</dbReference>
<keyword evidence="5" id="KW-0406">Ion transport</keyword>
<comment type="subcellular location">
    <subcellularLocation>
        <location evidence="1 5">Membrane</location>
        <topology evidence="1 5">Multi-pass membrane protein</topology>
    </subcellularLocation>
</comment>
<evidence type="ECO:0000256" key="4">
    <source>
        <dbReference type="ARBA" id="ARBA00023136"/>
    </source>
</evidence>
<evidence type="ECO:0000256" key="1">
    <source>
        <dbReference type="ARBA" id="ARBA00004141"/>
    </source>
</evidence>
<keyword evidence="4 5" id="KW-0472">Membrane</keyword>
<dbReference type="VEuPathDB" id="FungiDB:CJI97_002517"/>
<sequence length="240" mass="26757">MDMSSMSMDMGSATTSMAMAHSTMDHAHMSGMNHMSMDHSSMDHGSMGHGSMGNSSDMGGMDMGGMDHSMMGMNMWLTTTYRDYPVLFKNLKANNGGQAFGIFLLFFVVGFLGKGCEFLKNYLEVKVWHNPIYNRQTTIIDECACDDEEAGSGKVSESLERQETPVSHSFFTYLIRDCIRIILVFISEMFGYALMLVAMTFSLVYFFSVILGNTFGRVFFEKLSNKLEISPGANNFAGHH</sequence>
<evidence type="ECO:0000313" key="7">
    <source>
        <dbReference type="EMBL" id="QWW22629.1"/>
    </source>
</evidence>
<dbReference type="VEuPathDB" id="FungiDB:CJJ07_002351"/>
<keyword evidence="3 5" id="KW-1133">Transmembrane helix</keyword>
<proteinExistence type="inferred from homology"/>
<dbReference type="STRING" id="498019.A0A2H0ZYN7"/>
<dbReference type="Pfam" id="PF04145">
    <property type="entry name" value="Ctr"/>
    <property type="match status" value="1"/>
</dbReference>